<dbReference type="InterPro" id="IPR050270">
    <property type="entry name" value="DegV_domain_contain"/>
</dbReference>
<dbReference type="SUPFAM" id="SSF82549">
    <property type="entry name" value="DAK1/DegV-like"/>
    <property type="match status" value="1"/>
</dbReference>
<dbReference type="Pfam" id="PF02645">
    <property type="entry name" value="DegV"/>
    <property type="match status" value="1"/>
</dbReference>
<dbReference type="PANTHER" id="PTHR33434">
    <property type="entry name" value="DEGV DOMAIN-CONTAINING PROTEIN DR_1986-RELATED"/>
    <property type="match status" value="1"/>
</dbReference>
<evidence type="ECO:0000256" key="1">
    <source>
        <dbReference type="ARBA" id="ARBA00023121"/>
    </source>
</evidence>
<dbReference type="Gene3D" id="3.40.50.10440">
    <property type="entry name" value="Dihydroxyacetone kinase, domain 1"/>
    <property type="match status" value="1"/>
</dbReference>
<proteinExistence type="predicted"/>
<dbReference type="PANTHER" id="PTHR33434:SF2">
    <property type="entry name" value="FATTY ACID-BINDING PROTEIN TM_1468"/>
    <property type="match status" value="1"/>
</dbReference>
<organism evidence="2 3">
    <name type="scientific">Peptoniphilus koenoeneniae</name>
    <dbReference type="NCBI Taxonomy" id="507751"/>
    <lineage>
        <taxon>Bacteria</taxon>
        <taxon>Bacillati</taxon>
        <taxon>Bacillota</taxon>
        <taxon>Tissierellia</taxon>
        <taxon>Tissierellales</taxon>
        <taxon>Peptoniphilaceae</taxon>
        <taxon>Peptoniphilus</taxon>
    </lineage>
</organism>
<gene>
    <name evidence="2" type="ORF">J2S72_000642</name>
</gene>
<reference evidence="2 3" key="1">
    <citation type="submission" date="2023-07" db="EMBL/GenBank/DDBJ databases">
        <title>Genomic Encyclopedia of Type Strains, Phase IV (KMG-IV): sequencing the most valuable type-strain genomes for metagenomic binning, comparative biology and taxonomic classification.</title>
        <authorList>
            <person name="Goeker M."/>
        </authorList>
    </citation>
    <scope>NUCLEOTIDE SEQUENCE [LARGE SCALE GENOMIC DNA]</scope>
    <source>
        <strain evidence="2 3">DSM 22616</strain>
    </source>
</reference>
<dbReference type="Gene3D" id="2.20.28.50">
    <property type="entry name" value="degv family protein"/>
    <property type="match status" value="1"/>
</dbReference>
<evidence type="ECO:0000313" key="3">
    <source>
        <dbReference type="Proteomes" id="UP001236559"/>
    </source>
</evidence>
<dbReference type="RefSeq" id="WP_023055427.1">
    <property type="nucleotide sequence ID" value="NZ_JAUSTN010000003.1"/>
</dbReference>
<keyword evidence="1" id="KW-0446">Lipid-binding</keyword>
<protein>
    <submittedName>
        <fullName evidence="2">DegV family protein with EDD domain</fullName>
    </submittedName>
</protein>
<accession>A0ABU0AXA8</accession>
<dbReference type="InterPro" id="IPR043168">
    <property type="entry name" value="DegV_C"/>
</dbReference>
<dbReference type="EMBL" id="JAUSTN010000003">
    <property type="protein sequence ID" value="MDQ0274625.1"/>
    <property type="molecule type" value="Genomic_DNA"/>
</dbReference>
<dbReference type="InterPro" id="IPR003797">
    <property type="entry name" value="DegV"/>
</dbReference>
<dbReference type="Proteomes" id="UP001236559">
    <property type="component" value="Unassembled WGS sequence"/>
</dbReference>
<comment type="caution">
    <text evidence="2">The sequence shown here is derived from an EMBL/GenBank/DDBJ whole genome shotgun (WGS) entry which is preliminary data.</text>
</comment>
<sequence length="277" mass="31503">MTGIIVDSCCDISKEFAEKNKIGIVPFKIYIDGVEYVDNDKLDKNNFLEKMKASKNPIRTSCPSPFEFKEKILEMEEDELIIITISKQLSGTYNAAKVGMEEAQKENPNKKIHILDSLSAAAGEVSLLYSFLQWKDKFDFETLVEKLEERVKELKTFFILERFDNLVKNGRMKKVTGILAGALNIRPIMQGVKGEIEVFQINRGFKKSLINLAKSFGNISHDFQDKILFITESNDVKKAELFKEKVKELYNFKDIIILEAKGLSTTYADDGGIVIAF</sequence>
<dbReference type="NCBIfam" id="TIGR00762">
    <property type="entry name" value="DegV"/>
    <property type="match status" value="1"/>
</dbReference>
<dbReference type="Gene3D" id="3.30.1180.10">
    <property type="match status" value="1"/>
</dbReference>
<dbReference type="PROSITE" id="PS51482">
    <property type="entry name" value="DEGV"/>
    <property type="match status" value="1"/>
</dbReference>
<evidence type="ECO:0000313" key="2">
    <source>
        <dbReference type="EMBL" id="MDQ0274625.1"/>
    </source>
</evidence>
<keyword evidence="3" id="KW-1185">Reference proteome</keyword>
<name>A0ABU0AXA8_9FIRM</name>